<feature type="compositionally biased region" description="Basic residues" evidence="2">
    <location>
        <begin position="1186"/>
        <end position="1196"/>
    </location>
</feature>
<dbReference type="EMBL" id="JAAECE010000005">
    <property type="protein sequence ID" value="KAF1801137.1"/>
    <property type="molecule type" value="Genomic_DNA"/>
</dbReference>
<comment type="similarity">
    <text evidence="1">Belongs to the formin homology family. BNI1 subfamily.</text>
</comment>
<dbReference type="PROSITE" id="PS51444">
    <property type="entry name" value="FH2"/>
    <property type="match status" value="1"/>
</dbReference>
<feature type="compositionally biased region" description="Polar residues" evidence="2">
    <location>
        <begin position="205"/>
        <end position="227"/>
    </location>
</feature>
<evidence type="ECO:0000313" key="7">
    <source>
        <dbReference type="Proteomes" id="UP000469890"/>
    </source>
</evidence>
<dbReference type="SUPFAM" id="SSF48371">
    <property type="entry name" value="ARM repeat"/>
    <property type="match status" value="1"/>
</dbReference>
<reference evidence="6 7" key="1">
    <citation type="submission" date="2019-09" db="EMBL/GenBank/DDBJ databases">
        <authorList>
            <consortium name="DOE Joint Genome Institute"/>
            <person name="Mondo S.J."/>
            <person name="Navarro-Mendoza M.I."/>
            <person name="Perez-Arques C."/>
            <person name="Panchal S."/>
            <person name="Nicolas F.E."/>
            <person name="Ganguly P."/>
            <person name="Pangilinan J."/>
            <person name="Grigoriev I."/>
            <person name="Heitman J."/>
            <person name="Sanya K."/>
            <person name="Garre V."/>
        </authorList>
    </citation>
    <scope>NUCLEOTIDE SEQUENCE [LARGE SCALE GENOMIC DNA]</scope>
    <source>
        <strain evidence="6 7">MU402</strain>
    </source>
</reference>
<dbReference type="PROSITE" id="PS51232">
    <property type="entry name" value="GBD_FH3"/>
    <property type="match status" value="1"/>
</dbReference>
<feature type="compositionally biased region" description="Acidic residues" evidence="2">
    <location>
        <begin position="1153"/>
        <end position="1162"/>
    </location>
</feature>
<dbReference type="GO" id="GO:0030036">
    <property type="term" value="P:actin cytoskeleton organization"/>
    <property type="evidence" value="ECO:0007669"/>
    <property type="project" value="InterPro"/>
</dbReference>
<feature type="compositionally biased region" description="Polar residues" evidence="2">
    <location>
        <begin position="669"/>
        <end position="678"/>
    </location>
</feature>
<dbReference type="PROSITE" id="PS51231">
    <property type="entry name" value="DAD"/>
    <property type="match status" value="1"/>
</dbReference>
<feature type="domain" description="GBD/FH3" evidence="4">
    <location>
        <begin position="55"/>
        <end position="562"/>
    </location>
</feature>
<dbReference type="InterPro" id="IPR042201">
    <property type="entry name" value="FH2_Formin_sf"/>
</dbReference>
<feature type="region of interest" description="Disordered" evidence="2">
    <location>
        <begin position="660"/>
        <end position="753"/>
    </location>
</feature>
<feature type="domain" description="FH2" evidence="5">
    <location>
        <begin position="733"/>
        <end position="1138"/>
    </location>
</feature>
<dbReference type="GO" id="GO:0051301">
    <property type="term" value="P:cell division"/>
    <property type="evidence" value="ECO:0007669"/>
    <property type="project" value="UniProtKB-ARBA"/>
</dbReference>
<dbReference type="SUPFAM" id="SSF101447">
    <property type="entry name" value="Formin homology 2 domain (FH2 domain)"/>
    <property type="match status" value="1"/>
</dbReference>
<dbReference type="GO" id="GO:0005938">
    <property type="term" value="C:cell cortex"/>
    <property type="evidence" value="ECO:0007669"/>
    <property type="project" value="UniProtKB-ARBA"/>
</dbReference>
<evidence type="ECO:0000259" key="3">
    <source>
        <dbReference type="PROSITE" id="PS51231"/>
    </source>
</evidence>
<proteinExistence type="inferred from homology"/>
<dbReference type="Gene3D" id="6.10.30.50">
    <property type="match status" value="1"/>
</dbReference>
<organism evidence="6 7">
    <name type="scientific">Mucor circinelloides f. lusitanicus</name>
    <name type="common">Mucor racemosus var. lusitanicus</name>
    <dbReference type="NCBI Taxonomy" id="29924"/>
    <lineage>
        <taxon>Eukaryota</taxon>
        <taxon>Fungi</taxon>
        <taxon>Fungi incertae sedis</taxon>
        <taxon>Mucoromycota</taxon>
        <taxon>Mucoromycotina</taxon>
        <taxon>Mucoromycetes</taxon>
        <taxon>Mucorales</taxon>
        <taxon>Mucorineae</taxon>
        <taxon>Mucoraceae</taxon>
        <taxon>Mucor</taxon>
    </lineage>
</organism>
<comment type="caution">
    <text evidence="6">The sequence shown here is derived from an EMBL/GenBank/DDBJ whole genome shotgun (WGS) entry which is preliminary data.</text>
</comment>
<feature type="compositionally biased region" description="Polar residues" evidence="2">
    <location>
        <begin position="1215"/>
        <end position="1225"/>
    </location>
</feature>
<feature type="compositionally biased region" description="Low complexity" evidence="2">
    <location>
        <begin position="190"/>
        <end position="204"/>
    </location>
</feature>
<dbReference type="InterPro" id="IPR010472">
    <property type="entry name" value="FH3_dom"/>
</dbReference>
<dbReference type="SMART" id="SM00498">
    <property type="entry name" value="FH2"/>
    <property type="match status" value="1"/>
</dbReference>
<evidence type="ECO:0000259" key="4">
    <source>
        <dbReference type="PROSITE" id="PS51232"/>
    </source>
</evidence>
<feature type="domain" description="DAD" evidence="3">
    <location>
        <begin position="1162"/>
        <end position="1187"/>
    </location>
</feature>
<dbReference type="Gene3D" id="1.20.58.2220">
    <property type="entry name" value="Formin, FH2 domain"/>
    <property type="match status" value="1"/>
</dbReference>
<name>A0A8H4F055_MUCCL</name>
<dbReference type="Pfam" id="PF06371">
    <property type="entry name" value="Drf_GBD"/>
    <property type="match status" value="1"/>
</dbReference>
<feature type="compositionally biased region" description="Basic and acidic residues" evidence="2">
    <location>
        <begin position="1163"/>
        <end position="1185"/>
    </location>
</feature>
<dbReference type="InterPro" id="IPR016024">
    <property type="entry name" value="ARM-type_fold"/>
</dbReference>
<evidence type="ECO:0008006" key="8">
    <source>
        <dbReference type="Google" id="ProtNLM"/>
    </source>
</evidence>
<accession>A0A8H4F055</accession>
<dbReference type="Pfam" id="PF02181">
    <property type="entry name" value="FH2"/>
    <property type="match status" value="1"/>
</dbReference>
<evidence type="ECO:0000256" key="2">
    <source>
        <dbReference type="SAM" id="MobiDB-lite"/>
    </source>
</evidence>
<dbReference type="GO" id="GO:0032153">
    <property type="term" value="C:cell division site"/>
    <property type="evidence" value="ECO:0007669"/>
    <property type="project" value="UniProtKB-ARBA"/>
</dbReference>
<dbReference type="GO" id="GO:0015629">
    <property type="term" value="C:actin cytoskeleton"/>
    <property type="evidence" value="ECO:0007669"/>
    <property type="project" value="UniProtKB-ARBA"/>
</dbReference>
<feature type="compositionally biased region" description="Polar residues" evidence="2">
    <location>
        <begin position="163"/>
        <end position="184"/>
    </location>
</feature>
<dbReference type="SMART" id="SM01140">
    <property type="entry name" value="Drf_GBD"/>
    <property type="match status" value="1"/>
</dbReference>
<dbReference type="GO" id="GO:0031267">
    <property type="term" value="F:small GTPase binding"/>
    <property type="evidence" value="ECO:0007669"/>
    <property type="project" value="InterPro"/>
</dbReference>
<dbReference type="Gene3D" id="1.10.238.150">
    <property type="entry name" value="Formin, FH3 diaphanous domain"/>
    <property type="match status" value="1"/>
</dbReference>
<dbReference type="InterPro" id="IPR015425">
    <property type="entry name" value="FH2_Formin"/>
</dbReference>
<evidence type="ECO:0000256" key="1">
    <source>
        <dbReference type="ARBA" id="ARBA00037935"/>
    </source>
</evidence>
<feature type="compositionally biased region" description="Pro residues" evidence="2">
    <location>
        <begin position="697"/>
        <end position="710"/>
    </location>
</feature>
<evidence type="ECO:0000259" key="5">
    <source>
        <dbReference type="PROSITE" id="PS51444"/>
    </source>
</evidence>
<dbReference type="InterPro" id="IPR011989">
    <property type="entry name" value="ARM-like"/>
</dbReference>
<dbReference type="SMART" id="SM01139">
    <property type="entry name" value="Drf_FH3"/>
    <property type="match status" value="1"/>
</dbReference>
<feature type="compositionally biased region" description="Pro residues" evidence="2">
    <location>
        <begin position="730"/>
        <end position="742"/>
    </location>
</feature>
<dbReference type="GO" id="GO:0003779">
    <property type="term" value="F:actin binding"/>
    <property type="evidence" value="ECO:0007669"/>
    <property type="project" value="InterPro"/>
</dbReference>
<dbReference type="PANTHER" id="PTHR47102">
    <property type="entry name" value="PROTEIN BNI1"/>
    <property type="match status" value="1"/>
</dbReference>
<feature type="compositionally biased region" description="Low complexity" evidence="2">
    <location>
        <begin position="137"/>
        <end position="149"/>
    </location>
</feature>
<dbReference type="InterPro" id="IPR014768">
    <property type="entry name" value="GBD/FH3_dom"/>
</dbReference>
<feature type="region of interest" description="Disordered" evidence="2">
    <location>
        <begin position="128"/>
        <end position="236"/>
    </location>
</feature>
<feature type="region of interest" description="Disordered" evidence="2">
    <location>
        <begin position="1143"/>
        <end position="1245"/>
    </location>
</feature>
<dbReference type="Proteomes" id="UP000469890">
    <property type="component" value="Unassembled WGS sequence"/>
</dbReference>
<gene>
    <name evidence="6" type="ORF">FB192DRAFT_1423007</name>
</gene>
<dbReference type="InterPro" id="IPR051661">
    <property type="entry name" value="Actin_filament_regulator"/>
</dbReference>
<dbReference type="AlphaFoldDB" id="A0A8H4F055"/>
<protein>
    <recommendedName>
        <fullName evidence="8">FH2 domain-containing protein</fullName>
    </recommendedName>
</protein>
<dbReference type="InterPro" id="IPR010473">
    <property type="entry name" value="GTPase-bd"/>
</dbReference>
<dbReference type="PANTHER" id="PTHR47102:SF2">
    <property type="entry name" value="PROTEIN BNI1"/>
    <property type="match status" value="1"/>
</dbReference>
<dbReference type="Gene3D" id="1.25.10.10">
    <property type="entry name" value="Leucine-rich Repeat Variant"/>
    <property type="match status" value="1"/>
</dbReference>
<evidence type="ECO:0000313" key="6">
    <source>
        <dbReference type="EMBL" id="KAF1801137.1"/>
    </source>
</evidence>
<dbReference type="InterPro" id="IPR014767">
    <property type="entry name" value="DAD_dom"/>
</dbReference>
<sequence length="1245" mass="142611">MSRAHKHKPANVKRALTINPNTRHASAASIRHQSINPKRSSFEAGSAEHNFARGKGLPPEEDINILFDNMLERRGIHDPSIKQSMKDWEIEKKWLMINQDHQAELLASGIRHSRLQEAVAERASLDISRLPSTQIHPSTSSPLSKSSTSRQPRPSIDGPAPTKSISSPVHKSTATTSLRKSPSNILRPINTNATTTAASANKNSPTLNYSPTMSRSKSMHTSPTSPKGKNDHYYDTNAADHNSQEFFVRKFLDPNLRSVTPKIAASLEVSLRTRSIDWVVKFIHLKGFHVLSYALNYLNHNSEDRRDVALELEAEIIKCIKAIVNTKVGGKEVMDHPEYIHAVVFSIVCPQWQTRKMVCELLAFLCYLDGYEHVVRGFELLKKYKKTLGLYDAWIKVFLRTIVHDKYLRNEILPESHLMEYALSNMILINALTRLPAGVYDRIYMRNQFDAAGLQTSLLPKLEAFDYYLLNLQIESYKEAAENDMEDGFGDELAQFDEPKEPSELFDLVAENISDSRRGTEYLLSVLKHLTWIKGDEETRCQLYRMINIIIEKIVTDRTQHDTSDDFSATYGMAVGTVIQNFCDLSRLKGIEMEANDLKEQYDTLAAERDALQSEVQKLRILPSQMDHQAILNRNEQLIEENNSLRDLLKKSKETIELLQHRKEDGLPTPTTTPTRNISIELPPESICPGMSSMGSIPPPPPPPPPPPGPSSQGAHHKLPSISVDESPSTVPPPPPPPPPSQLPKDTLQAPTPNNFIIPVRKELQHYPQVKLKNLQWQKLDAKTAEKTIWHVESQDHDSMEEILNEKGAFEKLEEMFPAKIKHFDSYKEVAQHILAMDDKLCNEIFLINLITYAPNRDDDLVLMQKYLDGPEEDCLKLDQPEQFTIEMMRMYRYESRLKFMLFRVQFWDKFEQLKQGLSVVLSASDALRNSQAFRDLLHVILLLGNYMNASSIQGGAFGMRIDSINKLTDTKASDSSQLTLLHVLVGIVRREFPHILCFTEDLKDVTEAARVMASITDIVQQYTEMRQGLRHLGVELESYWKEQHQDDKRDRFFTVMEEYQTSATGRFEELEALYVNVDAKWKDTMVYYGENPRNKRPDEFFNIFARFLSSWKTSAIEESNYTRQQEQAEKRRKEIEERRIKALKIMDSDSTQSEDSESISGEDDRRLMDDLLEKLRSGEKENKSRQLRVRQRLKRLKNEQQSPSIKMERKLSHRSNSISSTASSGHMPLISAEDMLRSLQQEDE</sequence>
<dbReference type="Pfam" id="PF06367">
    <property type="entry name" value="Drf_FH3"/>
    <property type="match status" value="1"/>
</dbReference>